<dbReference type="Proteomes" id="UP001595773">
    <property type="component" value="Unassembled WGS sequence"/>
</dbReference>
<proteinExistence type="predicted"/>
<evidence type="ECO:0000313" key="2">
    <source>
        <dbReference type="Proteomes" id="UP001595773"/>
    </source>
</evidence>
<accession>A0ABV8QYS3</accession>
<organism evidence="1 2">
    <name type="scientific">Arthrobacter cryoconiti</name>
    <dbReference type="NCBI Taxonomy" id="748907"/>
    <lineage>
        <taxon>Bacteria</taxon>
        <taxon>Bacillati</taxon>
        <taxon>Actinomycetota</taxon>
        <taxon>Actinomycetes</taxon>
        <taxon>Micrococcales</taxon>
        <taxon>Micrococcaceae</taxon>
        <taxon>Arthrobacter</taxon>
    </lineage>
</organism>
<name>A0ABV8QYS3_9MICC</name>
<dbReference type="RefSeq" id="WP_230068456.1">
    <property type="nucleotide sequence ID" value="NZ_BAABLL010000002.1"/>
</dbReference>
<comment type="caution">
    <text evidence="1">The sequence shown here is derived from an EMBL/GenBank/DDBJ whole genome shotgun (WGS) entry which is preliminary data.</text>
</comment>
<protein>
    <submittedName>
        <fullName evidence="1">Uncharacterized protein</fullName>
    </submittedName>
</protein>
<reference evidence="2" key="1">
    <citation type="journal article" date="2019" name="Int. J. Syst. Evol. Microbiol.">
        <title>The Global Catalogue of Microorganisms (GCM) 10K type strain sequencing project: providing services to taxonomists for standard genome sequencing and annotation.</title>
        <authorList>
            <consortium name="The Broad Institute Genomics Platform"/>
            <consortium name="The Broad Institute Genome Sequencing Center for Infectious Disease"/>
            <person name="Wu L."/>
            <person name="Ma J."/>
        </authorList>
    </citation>
    <scope>NUCLEOTIDE SEQUENCE [LARGE SCALE GENOMIC DNA]</scope>
    <source>
        <strain evidence="2">CGMCC 1.10698</strain>
    </source>
</reference>
<dbReference type="EMBL" id="JBHSCQ010000003">
    <property type="protein sequence ID" value="MFC4264229.1"/>
    <property type="molecule type" value="Genomic_DNA"/>
</dbReference>
<keyword evidence="2" id="KW-1185">Reference proteome</keyword>
<gene>
    <name evidence="1" type="ORF">ACFOW9_01265</name>
</gene>
<evidence type="ECO:0000313" key="1">
    <source>
        <dbReference type="EMBL" id="MFC4264229.1"/>
    </source>
</evidence>
<sequence length="46" mass="5041">MTRSGVSGQLGRPMTELEPDRSIDYAAALTTLKTLYARLNTALNRS</sequence>